<organism evidence="1 2">
    <name type="scientific">Mariniblastus fucicola</name>
    <dbReference type="NCBI Taxonomy" id="980251"/>
    <lineage>
        <taxon>Bacteria</taxon>
        <taxon>Pseudomonadati</taxon>
        <taxon>Planctomycetota</taxon>
        <taxon>Planctomycetia</taxon>
        <taxon>Pirellulales</taxon>
        <taxon>Pirellulaceae</taxon>
        <taxon>Mariniblastus</taxon>
    </lineage>
</organism>
<evidence type="ECO:0000313" key="1">
    <source>
        <dbReference type="EMBL" id="QEG24069.1"/>
    </source>
</evidence>
<dbReference type="InterPro" id="IPR009057">
    <property type="entry name" value="Homeodomain-like_sf"/>
</dbReference>
<proteinExistence type="predicted"/>
<gene>
    <name evidence="1" type="ORF">MFFC18_39850</name>
</gene>
<dbReference type="InterPro" id="IPR002514">
    <property type="entry name" value="Transposase_8"/>
</dbReference>
<dbReference type="Pfam" id="PF01527">
    <property type="entry name" value="HTH_Tnp_1"/>
    <property type="match status" value="1"/>
</dbReference>
<dbReference type="EMBL" id="CP042912">
    <property type="protein sequence ID" value="QEG24069.1"/>
    <property type="molecule type" value="Genomic_DNA"/>
</dbReference>
<dbReference type="OrthoDB" id="8757337at2"/>
<dbReference type="AlphaFoldDB" id="A0A5B9PEV5"/>
<dbReference type="KEGG" id="mff:MFFC18_39850"/>
<evidence type="ECO:0008006" key="3">
    <source>
        <dbReference type="Google" id="ProtNLM"/>
    </source>
</evidence>
<reference evidence="1 2" key="1">
    <citation type="submission" date="2019-08" db="EMBL/GenBank/DDBJ databases">
        <title>Deep-cultivation of Planctomycetes and their phenomic and genomic characterization uncovers novel biology.</title>
        <authorList>
            <person name="Wiegand S."/>
            <person name="Jogler M."/>
            <person name="Boedeker C."/>
            <person name="Pinto D."/>
            <person name="Vollmers J."/>
            <person name="Rivas-Marin E."/>
            <person name="Kohn T."/>
            <person name="Peeters S.H."/>
            <person name="Heuer A."/>
            <person name="Rast P."/>
            <person name="Oberbeckmann S."/>
            <person name="Bunk B."/>
            <person name="Jeske O."/>
            <person name="Meyerdierks A."/>
            <person name="Storesund J.E."/>
            <person name="Kallscheuer N."/>
            <person name="Luecker S."/>
            <person name="Lage O.M."/>
            <person name="Pohl T."/>
            <person name="Merkel B.J."/>
            <person name="Hornburger P."/>
            <person name="Mueller R.-W."/>
            <person name="Bruemmer F."/>
            <person name="Labrenz M."/>
            <person name="Spormann A.M."/>
            <person name="Op den Camp H."/>
            <person name="Overmann J."/>
            <person name="Amann R."/>
            <person name="Jetten M.S.M."/>
            <person name="Mascher T."/>
            <person name="Medema M.H."/>
            <person name="Devos D.P."/>
            <person name="Kaster A.-K."/>
            <person name="Ovreas L."/>
            <person name="Rohde M."/>
            <person name="Galperin M.Y."/>
            <person name="Jogler C."/>
        </authorList>
    </citation>
    <scope>NUCLEOTIDE SEQUENCE [LARGE SCALE GENOMIC DNA]</scope>
    <source>
        <strain evidence="1 2">FC18</strain>
    </source>
</reference>
<keyword evidence="2" id="KW-1185">Reference proteome</keyword>
<protein>
    <recommendedName>
        <fullName evidence="3">Transposase</fullName>
    </recommendedName>
</protein>
<dbReference type="SUPFAM" id="SSF46689">
    <property type="entry name" value="Homeodomain-like"/>
    <property type="match status" value="1"/>
</dbReference>
<accession>A0A5B9PEV5</accession>
<sequence length="78" mass="9218">MSTRYTRADWQVWLEEYRQSGLSVKQFCELIEVSVATFYNWQRKVHRGSLWVARFSRRIRAFADSSLGLLFPGEIEAS</sequence>
<dbReference type="STRING" id="980251.GCA_001642875_04115"/>
<dbReference type="RefSeq" id="WP_075082380.1">
    <property type="nucleotide sequence ID" value="NZ_CP042912.1"/>
</dbReference>
<evidence type="ECO:0000313" key="2">
    <source>
        <dbReference type="Proteomes" id="UP000322214"/>
    </source>
</evidence>
<name>A0A5B9PEV5_9BACT</name>
<dbReference type="Proteomes" id="UP000322214">
    <property type="component" value="Chromosome"/>
</dbReference>
<dbReference type="NCBIfam" id="NF047593">
    <property type="entry name" value="IS66_ISAeme5_TnpA"/>
    <property type="match status" value="1"/>
</dbReference>